<comment type="function">
    <text evidence="8">3'-5' exoribonuclease that releases 5'-nucleoside monophosphates and is involved in maturation of structured RNAs.</text>
</comment>
<dbReference type="InterPro" id="IPR001900">
    <property type="entry name" value="RNase_II/R"/>
</dbReference>
<feature type="domain" description="S1 motif" evidence="9">
    <location>
        <begin position="616"/>
        <end position="696"/>
    </location>
</feature>
<comment type="similarity">
    <text evidence="8">Belongs to the RNR ribonuclease family. RNase R subfamily.</text>
</comment>
<dbReference type="NCBIfam" id="TIGR00358">
    <property type="entry name" value="3_prime_RNase"/>
    <property type="match status" value="1"/>
</dbReference>
<dbReference type="InterPro" id="IPR050180">
    <property type="entry name" value="RNR_Ribonuclease"/>
</dbReference>
<comment type="caution">
    <text evidence="10">The sequence shown here is derived from an EMBL/GenBank/DDBJ whole genome shotgun (WGS) entry which is preliminary data.</text>
</comment>
<dbReference type="PANTHER" id="PTHR23355">
    <property type="entry name" value="RIBONUCLEASE"/>
    <property type="match status" value="1"/>
</dbReference>
<evidence type="ECO:0000256" key="8">
    <source>
        <dbReference type="HAMAP-Rule" id="MF_01895"/>
    </source>
</evidence>
<evidence type="ECO:0000256" key="3">
    <source>
        <dbReference type="ARBA" id="ARBA00022490"/>
    </source>
</evidence>
<dbReference type="InterPro" id="IPR040476">
    <property type="entry name" value="CSD2"/>
</dbReference>
<keyword evidence="5 8" id="KW-0378">Hydrolase</keyword>
<keyword evidence="7 8" id="KW-0694">RNA-binding</keyword>
<evidence type="ECO:0000313" key="10">
    <source>
        <dbReference type="EMBL" id="KWT82087.1"/>
    </source>
</evidence>
<dbReference type="InterPro" id="IPR013223">
    <property type="entry name" value="RNase_B_OB_dom"/>
</dbReference>
<comment type="subcellular location">
    <subcellularLocation>
        <location evidence="2 8">Cytoplasm</location>
    </subcellularLocation>
</comment>
<dbReference type="NCBIfam" id="TIGR02063">
    <property type="entry name" value="RNase_R"/>
    <property type="match status" value="1"/>
</dbReference>
<dbReference type="InterPro" id="IPR004476">
    <property type="entry name" value="RNase_II/RNase_R"/>
</dbReference>
<evidence type="ECO:0000256" key="2">
    <source>
        <dbReference type="ARBA" id="ARBA00004496"/>
    </source>
</evidence>
<dbReference type="PROSITE" id="PS01175">
    <property type="entry name" value="RIBONUCLEASE_II"/>
    <property type="match status" value="1"/>
</dbReference>
<dbReference type="Pfam" id="PF08206">
    <property type="entry name" value="OB_RNB"/>
    <property type="match status" value="1"/>
</dbReference>
<dbReference type="InterPro" id="IPR003029">
    <property type="entry name" value="S1_domain"/>
</dbReference>
<gene>
    <name evidence="8 10" type="primary">rnr</name>
    <name evidence="10" type="ORF">ASN18_2536</name>
</gene>
<dbReference type="Pfam" id="PF00575">
    <property type="entry name" value="S1"/>
    <property type="match status" value="1"/>
</dbReference>
<evidence type="ECO:0000259" key="9">
    <source>
        <dbReference type="PROSITE" id="PS50126"/>
    </source>
</evidence>
<reference evidence="10 11" key="1">
    <citation type="submission" date="2015-11" db="EMBL/GenBank/DDBJ databases">
        <authorList>
            <person name="Lin W."/>
        </authorList>
    </citation>
    <scope>NUCLEOTIDE SEQUENCE [LARGE SCALE GENOMIC DNA]</scope>
    <source>
        <strain evidence="10 11">HCH-1</strain>
    </source>
</reference>
<dbReference type="SUPFAM" id="SSF50249">
    <property type="entry name" value="Nucleic acid-binding proteins"/>
    <property type="match status" value="3"/>
</dbReference>
<protein>
    <recommendedName>
        <fullName evidence="8">Ribonuclease R</fullName>
        <shortName evidence="8">RNase R</shortName>
        <ecNumber evidence="8">3.1.13.1</ecNumber>
    </recommendedName>
</protein>
<keyword evidence="3 8" id="KW-0963">Cytoplasm</keyword>
<dbReference type="SMART" id="SM00955">
    <property type="entry name" value="RNB"/>
    <property type="match status" value="1"/>
</dbReference>
<dbReference type="GO" id="GO:0008859">
    <property type="term" value="F:exoribonuclease II activity"/>
    <property type="evidence" value="ECO:0007669"/>
    <property type="project" value="UniProtKB-EC"/>
</dbReference>
<dbReference type="InterPro" id="IPR022966">
    <property type="entry name" value="RNase_II/R_CS"/>
</dbReference>
<dbReference type="EC" id="3.1.13.1" evidence="8"/>
<comment type="catalytic activity">
    <reaction evidence="1 8">
        <text>Exonucleolytic cleavage in the 3'- to 5'-direction to yield nucleoside 5'-phosphates.</text>
        <dbReference type="EC" id="3.1.13.1"/>
    </reaction>
</comment>
<keyword evidence="11" id="KW-1185">Reference proteome</keyword>
<keyword evidence="6 8" id="KW-0269">Exonuclease</keyword>
<dbReference type="RefSeq" id="WP_085053153.1">
    <property type="nucleotide sequence ID" value="NZ_LNQR01000090.1"/>
</dbReference>
<dbReference type="InterPro" id="IPR012340">
    <property type="entry name" value="NA-bd_OB-fold"/>
</dbReference>
<dbReference type="Pfam" id="PF17876">
    <property type="entry name" value="CSD2"/>
    <property type="match status" value="1"/>
</dbReference>
<evidence type="ECO:0000256" key="1">
    <source>
        <dbReference type="ARBA" id="ARBA00001849"/>
    </source>
</evidence>
<dbReference type="HAMAP" id="MF_01895">
    <property type="entry name" value="RNase_R"/>
    <property type="match status" value="1"/>
</dbReference>
<evidence type="ECO:0000256" key="4">
    <source>
        <dbReference type="ARBA" id="ARBA00022722"/>
    </source>
</evidence>
<name>A0ABR5SH42_9BACT</name>
<dbReference type="InterPro" id="IPR011805">
    <property type="entry name" value="RNase_R"/>
</dbReference>
<dbReference type="Proteomes" id="UP000060487">
    <property type="component" value="Unassembled WGS sequence"/>
</dbReference>
<dbReference type="PROSITE" id="PS50126">
    <property type="entry name" value="S1"/>
    <property type="match status" value="1"/>
</dbReference>
<accession>A0ABR5SH42</accession>
<dbReference type="PANTHER" id="PTHR23355:SF9">
    <property type="entry name" value="DIS3-LIKE EXONUCLEASE 2"/>
    <property type="match status" value="1"/>
</dbReference>
<sequence length="696" mass="79897">MIDKDKLSKYFTIKKKPVSFRDLGKEFCSSRQDYRILKKLLKQLTSSGDIIINKKGLYGKSEEMSLVNGYFEAHKTGYGFVILEAPGQRDVFIPGRKTMGAMDNDRVVARVENMKNREGRIVRIVERAHTKVSGELDFSDDVWFLRPKHSTLPFDILIPKKHTLNAGKGDMVVVEITQFNNENRPPIGKVVKKIDKPEDPKSEIEAVIDEFHLSRKFPKHVSDDAKTLPEAVTPEMLTGRRDLRQLKTVTIDGERAKDFDDAVSIEKTSDGFKLYVHIADVGYFVPWDSIIDLEARERATSVYFPDRVLPMLPKRLSEDLCSLKPKLDRLTFTAELDFDDKGNRTASAFYPSVINSNERMTYTNVQKILIDEDKRLRTKYNSLLNEFELMSLLCKDLRQMRKKRGSLDFDLPEPEILLDIQGNLSAILKTQRNFAHSIIEEFMIAANEATAEHLTAIGVPSLYRIHEEPDIRKIDEIMKVVNCTISYKKANITPADFSKIIHKASATQYEEVINYLILRSLKQARYSPVNVGHFGLASQCYTHFTSPIRRYPDLVVHRILRDTLATGTRDKKAVEKAEQRLSDIAFNSSRRERVADEAEREVIDAMRTWFMKDKEGQVMDGKVVGMNSHGMKVRLNDYFVDGFLHISYMVDDYYVYDEGSLTIRGKNTNRTFSIGQTIQVRIDKVDLAEREILFGV</sequence>
<dbReference type="EMBL" id="LNQR01000090">
    <property type="protein sequence ID" value="KWT82087.1"/>
    <property type="molecule type" value="Genomic_DNA"/>
</dbReference>
<evidence type="ECO:0000256" key="6">
    <source>
        <dbReference type="ARBA" id="ARBA00022839"/>
    </source>
</evidence>
<evidence type="ECO:0000313" key="11">
    <source>
        <dbReference type="Proteomes" id="UP000060487"/>
    </source>
</evidence>
<proteinExistence type="inferred from homology"/>
<dbReference type="CDD" id="cd04471">
    <property type="entry name" value="S1_RNase_R"/>
    <property type="match status" value="1"/>
</dbReference>
<dbReference type="Gene3D" id="2.40.50.140">
    <property type="entry name" value="Nucleic acid-binding proteins"/>
    <property type="match status" value="2"/>
</dbReference>
<dbReference type="SMART" id="SM00316">
    <property type="entry name" value="S1"/>
    <property type="match status" value="1"/>
</dbReference>
<evidence type="ECO:0000256" key="7">
    <source>
        <dbReference type="ARBA" id="ARBA00022884"/>
    </source>
</evidence>
<keyword evidence="4 8" id="KW-0540">Nuclease</keyword>
<dbReference type="Pfam" id="PF00773">
    <property type="entry name" value="RNB"/>
    <property type="match status" value="1"/>
</dbReference>
<evidence type="ECO:0000256" key="5">
    <source>
        <dbReference type="ARBA" id="ARBA00022801"/>
    </source>
</evidence>
<organism evidence="10 11">
    <name type="scientific">Candidatus Magnetominusculus xianensis</name>
    <dbReference type="NCBI Taxonomy" id="1748249"/>
    <lineage>
        <taxon>Bacteria</taxon>
        <taxon>Pseudomonadati</taxon>
        <taxon>Nitrospirota</taxon>
        <taxon>Nitrospiria</taxon>
        <taxon>Nitrospirales</taxon>
        <taxon>Nitrospiraceae</taxon>
        <taxon>Candidatus Magnetominusculus</taxon>
    </lineage>
</organism>